<dbReference type="EMBL" id="ADVG01000003">
    <property type="protein sequence ID" value="EFH84852.1"/>
    <property type="molecule type" value="Genomic_DNA"/>
</dbReference>
<dbReference type="Pfam" id="PF12322">
    <property type="entry name" value="T4_baseplate"/>
    <property type="match status" value="1"/>
</dbReference>
<accession>D6TXB9</accession>
<comment type="caution">
    <text evidence="1">The sequence shown here is derived from an EMBL/GenBank/DDBJ whole genome shotgun (WGS) entry which is preliminary data.</text>
</comment>
<dbReference type="eggNOG" id="ENOG5030ZP1">
    <property type="taxonomic scope" value="Bacteria"/>
</dbReference>
<evidence type="ECO:0000313" key="1">
    <source>
        <dbReference type="EMBL" id="EFH84852.1"/>
    </source>
</evidence>
<dbReference type="AlphaFoldDB" id="D6TXB9"/>
<reference evidence="1 2" key="1">
    <citation type="journal article" date="2011" name="Stand. Genomic Sci.">
        <title>Non-contiguous finished genome sequence and contextual data of the filamentous soil bacterium Ktedonobacter racemifer type strain (SOSP1-21).</title>
        <authorList>
            <person name="Chang Y.J."/>
            <person name="Land M."/>
            <person name="Hauser L."/>
            <person name="Chertkov O."/>
            <person name="Del Rio T.G."/>
            <person name="Nolan M."/>
            <person name="Copeland A."/>
            <person name="Tice H."/>
            <person name="Cheng J.F."/>
            <person name="Lucas S."/>
            <person name="Han C."/>
            <person name="Goodwin L."/>
            <person name="Pitluck S."/>
            <person name="Ivanova N."/>
            <person name="Ovchinikova G."/>
            <person name="Pati A."/>
            <person name="Chen A."/>
            <person name="Palaniappan K."/>
            <person name="Mavromatis K."/>
            <person name="Liolios K."/>
            <person name="Brettin T."/>
            <person name="Fiebig A."/>
            <person name="Rohde M."/>
            <person name="Abt B."/>
            <person name="Goker M."/>
            <person name="Detter J.C."/>
            <person name="Woyke T."/>
            <person name="Bristow J."/>
            <person name="Eisen J.A."/>
            <person name="Markowitz V."/>
            <person name="Hugenholtz P."/>
            <person name="Kyrpides N.C."/>
            <person name="Klenk H.P."/>
            <person name="Lapidus A."/>
        </authorList>
    </citation>
    <scope>NUCLEOTIDE SEQUENCE [LARGE SCALE GENOMIC DNA]</scope>
    <source>
        <strain evidence="2">DSM 44963</strain>
    </source>
</reference>
<dbReference type="RefSeq" id="WP_007916660.1">
    <property type="nucleotide sequence ID" value="NZ_ADVG01000003.1"/>
</dbReference>
<protein>
    <recommendedName>
        <fullName evidence="3">Phage baseplate protein</fullName>
    </recommendedName>
</protein>
<keyword evidence="2" id="KW-1185">Reference proteome</keyword>
<organism evidence="1 2">
    <name type="scientific">Ktedonobacter racemifer DSM 44963</name>
    <dbReference type="NCBI Taxonomy" id="485913"/>
    <lineage>
        <taxon>Bacteria</taxon>
        <taxon>Bacillati</taxon>
        <taxon>Chloroflexota</taxon>
        <taxon>Ktedonobacteria</taxon>
        <taxon>Ktedonobacterales</taxon>
        <taxon>Ktedonobacteraceae</taxon>
        <taxon>Ktedonobacter</taxon>
    </lineage>
</organism>
<dbReference type="Proteomes" id="UP000004508">
    <property type="component" value="Unassembled WGS sequence"/>
</dbReference>
<dbReference type="InterPro" id="IPR024364">
    <property type="entry name" value="Baseplate_phage_T4-like"/>
</dbReference>
<dbReference type="STRING" id="485913.Krac_5967"/>
<name>D6TXB9_KTERA</name>
<proteinExistence type="predicted"/>
<evidence type="ECO:0000313" key="2">
    <source>
        <dbReference type="Proteomes" id="UP000004508"/>
    </source>
</evidence>
<sequence length="257" mass="28468">MMLALSGQEILHIWETGQGRHPIDQALIILASAFPEMSWDALARLSIGQRDSNLLTVRAHTFGSRLVALATCLQCREQAECMLDLAAMGLVPGITAKSMAADSLFADTANELQQMSVDGYELHFRLPNSQDLAAIANNQDVGSARNRLVQCCIVQACYDGLPVAMEELPDPVIESVTAQMIERDPLAEIQLALTCPVCGHHWQSMFDIVTFLWHEISMEAKRLLREVHILAQAYGWSEGDILSMSAARRQLYIEMVT</sequence>
<dbReference type="InParanoid" id="D6TXB9"/>
<evidence type="ECO:0008006" key="3">
    <source>
        <dbReference type="Google" id="ProtNLM"/>
    </source>
</evidence>
<gene>
    <name evidence="1" type="ORF">Krac_5967</name>
</gene>